<feature type="domain" description="J" evidence="2">
    <location>
        <begin position="5"/>
        <end position="66"/>
    </location>
</feature>
<dbReference type="InterPro" id="IPR036869">
    <property type="entry name" value="J_dom_sf"/>
</dbReference>
<dbReference type="InterPro" id="IPR001623">
    <property type="entry name" value="DnaJ_domain"/>
</dbReference>
<name>A0A9P1C6C0_9DINO</name>
<sequence>MVNKSFYAVLLVDPSATLDEIKLAFKRRALQVHPDKGGSKEAFHLVYQALQTLTDPAARKKHDKSLAHDAATSMANPGLVQSELKPKKKTGGKGSKGCSSATASKPNTAYTFKTTSGQAGRTEKTAGCERGTSKFPQSKQGQLLLKIHRLLKGLPREVRKDLIQKEFSQKQRLILEKWMVDTFSAGDGPFEAGPMLCEAQPPPEQQARTAESSYALALHGGKTSPVDDSNASITTRCPPPGASKSMKCIKNKSQPRGRDPIRSLCGCVRKNRSLGHGGSYRARIRFDAIYIEMFSAKCDLPTALEYLLILTSVKQKMLDDTNPCATFENRLQEALISSAAEHGKCFDDLELRFGVVQGAGVFIGSELRTPILQSIGELGKIRGILEPFREFANKNWGRRGPFRLYSPTYLQHQWVQFQEAVADTWRAAGADTSKILRKIRALYASTSGLRDKHLRAWECKHMALQDKKRRYAWDMTNQNEKNGGRIGLQRSELRRAKQLQAWERKSMCLEDKNRHRPRKWRVPIKRQQSLNAVVKKNSFALKKVLVRWERWLKKDAQWIEKQRRKLLRERNRDREAQRRAQVLAQQHAKKEERLRREAWRKRSRFC</sequence>
<evidence type="ECO:0000259" key="2">
    <source>
        <dbReference type="PROSITE" id="PS50076"/>
    </source>
</evidence>
<dbReference type="SUPFAM" id="SSF46565">
    <property type="entry name" value="Chaperone J-domain"/>
    <property type="match status" value="1"/>
</dbReference>
<dbReference type="Pfam" id="PF00226">
    <property type="entry name" value="DnaJ"/>
    <property type="match status" value="1"/>
</dbReference>
<dbReference type="EMBL" id="CAMXCT030001027">
    <property type="protein sequence ID" value="CAL4773217.1"/>
    <property type="molecule type" value="Genomic_DNA"/>
</dbReference>
<protein>
    <submittedName>
        <fullName evidence="4">DnaJ protein-like 2</fullName>
    </submittedName>
</protein>
<evidence type="ECO:0000313" key="5">
    <source>
        <dbReference type="Proteomes" id="UP001152797"/>
    </source>
</evidence>
<evidence type="ECO:0000313" key="3">
    <source>
        <dbReference type="EMBL" id="CAI3985905.1"/>
    </source>
</evidence>
<reference evidence="4 5" key="2">
    <citation type="submission" date="2024-05" db="EMBL/GenBank/DDBJ databases">
        <authorList>
            <person name="Chen Y."/>
            <person name="Shah S."/>
            <person name="Dougan E. K."/>
            <person name="Thang M."/>
            <person name="Chan C."/>
        </authorList>
    </citation>
    <scope>NUCLEOTIDE SEQUENCE [LARGE SCALE GENOMIC DNA]</scope>
</reference>
<dbReference type="EMBL" id="CAMXCT020001027">
    <property type="protein sequence ID" value="CAL1139280.1"/>
    <property type="molecule type" value="Genomic_DNA"/>
</dbReference>
<dbReference type="InterPro" id="IPR050817">
    <property type="entry name" value="DjlA_DnaK_co-chaperone"/>
</dbReference>
<feature type="region of interest" description="Disordered" evidence="1">
    <location>
        <begin position="58"/>
        <end position="137"/>
    </location>
</feature>
<dbReference type="Gene3D" id="1.10.287.110">
    <property type="entry name" value="DnaJ domain"/>
    <property type="match status" value="1"/>
</dbReference>
<evidence type="ECO:0000256" key="1">
    <source>
        <dbReference type="SAM" id="MobiDB-lite"/>
    </source>
</evidence>
<comment type="caution">
    <text evidence="3">The sequence shown here is derived from an EMBL/GenBank/DDBJ whole genome shotgun (WGS) entry which is preliminary data.</text>
</comment>
<dbReference type="PANTHER" id="PTHR24074">
    <property type="entry name" value="CO-CHAPERONE PROTEIN DJLA"/>
    <property type="match status" value="1"/>
</dbReference>
<dbReference type="PROSITE" id="PS50076">
    <property type="entry name" value="DNAJ_2"/>
    <property type="match status" value="1"/>
</dbReference>
<keyword evidence="5" id="KW-1185">Reference proteome</keyword>
<accession>A0A9P1C6C0</accession>
<dbReference type="CDD" id="cd06257">
    <property type="entry name" value="DnaJ"/>
    <property type="match status" value="1"/>
</dbReference>
<dbReference type="AlphaFoldDB" id="A0A9P1C6C0"/>
<reference evidence="3" key="1">
    <citation type="submission" date="2022-10" db="EMBL/GenBank/DDBJ databases">
        <authorList>
            <person name="Chen Y."/>
            <person name="Dougan E. K."/>
            <person name="Chan C."/>
            <person name="Rhodes N."/>
            <person name="Thang M."/>
        </authorList>
    </citation>
    <scope>NUCLEOTIDE SEQUENCE</scope>
</reference>
<feature type="compositionally biased region" description="Polar residues" evidence="1">
    <location>
        <begin position="106"/>
        <end position="119"/>
    </location>
</feature>
<feature type="compositionally biased region" description="Low complexity" evidence="1">
    <location>
        <begin position="96"/>
        <end position="105"/>
    </location>
</feature>
<dbReference type="Proteomes" id="UP001152797">
    <property type="component" value="Unassembled WGS sequence"/>
</dbReference>
<dbReference type="SMART" id="SM00271">
    <property type="entry name" value="DnaJ"/>
    <property type="match status" value="1"/>
</dbReference>
<proteinExistence type="predicted"/>
<dbReference type="EMBL" id="CAMXCT010001027">
    <property type="protein sequence ID" value="CAI3985905.1"/>
    <property type="molecule type" value="Genomic_DNA"/>
</dbReference>
<dbReference type="OrthoDB" id="445556at2759"/>
<gene>
    <name evidence="3" type="ORF">C1SCF055_LOCUS13298</name>
</gene>
<evidence type="ECO:0000313" key="4">
    <source>
        <dbReference type="EMBL" id="CAL4773217.1"/>
    </source>
</evidence>
<organism evidence="3">
    <name type="scientific">Cladocopium goreaui</name>
    <dbReference type="NCBI Taxonomy" id="2562237"/>
    <lineage>
        <taxon>Eukaryota</taxon>
        <taxon>Sar</taxon>
        <taxon>Alveolata</taxon>
        <taxon>Dinophyceae</taxon>
        <taxon>Suessiales</taxon>
        <taxon>Symbiodiniaceae</taxon>
        <taxon>Cladocopium</taxon>
    </lineage>
</organism>